<reference evidence="3 4" key="1">
    <citation type="submission" date="2016-10" db="EMBL/GenBank/DDBJ databases">
        <authorList>
            <person name="Varghese N."/>
            <person name="Submissions S."/>
        </authorList>
    </citation>
    <scope>NUCLEOTIDE SEQUENCE [LARGE SCALE GENOMIC DNA]</scope>
    <source>
        <strain evidence="3 4">DSM 2373</strain>
    </source>
</reference>
<keyword evidence="2" id="KW-0472">Membrane</keyword>
<evidence type="ECO:0008006" key="5">
    <source>
        <dbReference type="Google" id="ProtNLM"/>
    </source>
</evidence>
<dbReference type="Proteomes" id="UP000326500">
    <property type="component" value="Unassembled WGS sequence"/>
</dbReference>
<keyword evidence="2" id="KW-0812">Transmembrane</keyword>
<keyword evidence="4" id="KW-1185">Reference proteome</keyword>
<proteinExistence type="predicted"/>
<dbReference type="AlphaFoldDB" id="A0A1G9A4X3"/>
<accession>A0A1G9A4X3</accession>
<dbReference type="EMBL" id="FNFT01000005">
    <property type="protein sequence ID" value="SDK22373.1"/>
    <property type="molecule type" value="Genomic_DNA"/>
</dbReference>
<feature type="transmembrane region" description="Helical" evidence="2">
    <location>
        <begin position="164"/>
        <end position="183"/>
    </location>
</feature>
<feature type="region of interest" description="Disordered" evidence="1">
    <location>
        <begin position="130"/>
        <end position="165"/>
    </location>
</feature>
<sequence length="186" mass="18733">MRMKTRMVLLTALVLAALACSIAAAQEVTINEIGDVAVGETVVINGTTNIEPGNSLLVNIAAIGFAPSNASAPGGVEGTSGTAIVEEGNATANIWSFEADTTGFEPGEYIVTVEWVEGDAVASATFNITEGETATPGETETSPAATPTTPATATTEPSPTPTTAGPAAPFAAVFAAAAFGYLLKRR</sequence>
<evidence type="ECO:0000313" key="3">
    <source>
        <dbReference type="EMBL" id="SDK22373.1"/>
    </source>
</evidence>
<evidence type="ECO:0000256" key="1">
    <source>
        <dbReference type="SAM" id="MobiDB-lite"/>
    </source>
</evidence>
<dbReference type="STRING" id="2200.GCA_001571405_01738"/>
<organism evidence="3 4">
    <name type="scientific">Methanoculleus thermophilus</name>
    <dbReference type="NCBI Taxonomy" id="2200"/>
    <lineage>
        <taxon>Archaea</taxon>
        <taxon>Methanobacteriati</taxon>
        <taxon>Methanobacteriota</taxon>
        <taxon>Stenosarchaea group</taxon>
        <taxon>Methanomicrobia</taxon>
        <taxon>Methanomicrobiales</taxon>
        <taxon>Methanomicrobiaceae</taxon>
        <taxon>Methanoculleus</taxon>
    </lineage>
</organism>
<protein>
    <recommendedName>
        <fullName evidence="5">PGF-CTERM protein</fullName>
    </recommendedName>
</protein>
<name>A0A1G9A4X3_9EURY</name>
<dbReference type="PROSITE" id="PS51257">
    <property type="entry name" value="PROKAR_LIPOPROTEIN"/>
    <property type="match status" value="1"/>
</dbReference>
<evidence type="ECO:0000256" key="2">
    <source>
        <dbReference type="SAM" id="Phobius"/>
    </source>
</evidence>
<gene>
    <name evidence="3" type="ORF">SAMN04488571_105169</name>
</gene>
<evidence type="ECO:0000313" key="4">
    <source>
        <dbReference type="Proteomes" id="UP000326500"/>
    </source>
</evidence>
<keyword evidence="2" id="KW-1133">Transmembrane helix</keyword>